<evidence type="ECO:0000313" key="2">
    <source>
        <dbReference type="EMBL" id="KIP08683.1"/>
    </source>
</evidence>
<feature type="compositionally biased region" description="Basic and acidic residues" evidence="1">
    <location>
        <begin position="249"/>
        <end position="266"/>
    </location>
</feature>
<sequence length="546" mass="58998">MRARNPRVLRDVTPRNTPQSKRISSRATTKLKAQAIGSATRLPALNLKGVEDKGKEVPKVPVPSARESPSALPVATSHALSGSTPLVSRTRVVHSSRKTSGPLRTDPISPLPPSSPPSMSSFDDDAENRPPLQPERSDDAPEVQSEGGEIDAPEPEPVAKKVRTSSDDPFGFDALERRLKIQRELRRRAMGPPAPLSIPKGKGIAYRRVPFGEIHVEPVASTSGVRASTPYHPSDDLEDMYLDVSHVQPQEDRSESVRPADAREDELALPAAREPTTSDEEDDPTRTPHPQHVANIIPLKSPFSSRDGTPCDRSLPDSPLSSPSPVKPLTVSRPLPVLHSSTAKKEKGKVVIGKDFPSSTPIPTPLPAMKRAKVTSSSPTRIHPIIPKRVAEAREETAENPIVTARNLEKLLPKRPAKRATKLSPAVAGSSSPIKGPGRPRRQVPVERETGSGGESSEDEHHLPSPSSPLARGKRRAPVLRQFPVKRMKVEVIITKRPPRPSGRAKPSSSRAKPARKPKSKGKGKAGPGTQKVGDEDSVRSFSPMV</sequence>
<dbReference type="HOGENOM" id="CLU_498847_0_0_1"/>
<name>A0A0C3PP60_PHLG1</name>
<dbReference type="STRING" id="745531.A0A0C3PP60"/>
<accession>A0A0C3PP60</accession>
<proteinExistence type="predicted"/>
<gene>
    <name evidence="2" type="ORF">PHLGIDRAFT_366080</name>
</gene>
<dbReference type="AlphaFoldDB" id="A0A0C3PP60"/>
<feature type="compositionally biased region" description="Basic residues" evidence="1">
    <location>
        <begin position="513"/>
        <end position="524"/>
    </location>
</feature>
<protein>
    <submittedName>
        <fullName evidence="2">Uncharacterized protein</fullName>
    </submittedName>
</protein>
<organism evidence="2 3">
    <name type="scientific">Phlebiopsis gigantea (strain 11061_1 CR5-6)</name>
    <name type="common">White-rot fungus</name>
    <name type="synonym">Peniophora gigantea</name>
    <dbReference type="NCBI Taxonomy" id="745531"/>
    <lineage>
        <taxon>Eukaryota</taxon>
        <taxon>Fungi</taxon>
        <taxon>Dikarya</taxon>
        <taxon>Basidiomycota</taxon>
        <taxon>Agaricomycotina</taxon>
        <taxon>Agaricomycetes</taxon>
        <taxon>Polyporales</taxon>
        <taxon>Phanerochaetaceae</taxon>
        <taxon>Phlebiopsis</taxon>
    </lineage>
</organism>
<evidence type="ECO:0000313" key="3">
    <source>
        <dbReference type="Proteomes" id="UP000053257"/>
    </source>
</evidence>
<feature type="region of interest" description="Disordered" evidence="1">
    <location>
        <begin position="1"/>
        <end position="174"/>
    </location>
</feature>
<dbReference type="EMBL" id="KN840476">
    <property type="protein sequence ID" value="KIP08683.1"/>
    <property type="molecule type" value="Genomic_DNA"/>
</dbReference>
<dbReference type="OrthoDB" id="2803148at2759"/>
<feature type="compositionally biased region" description="Polar residues" evidence="1">
    <location>
        <begin position="14"/>
        <end position="28"/>
    </location>
</feature>
<keyword evidence="3" id="KW-1185">Reference proteome</keyword>
<feature type="compositionally biased region" description="Basic and acidic residues" evidence="1">
    <location>
        <begin position="49"/>
        <end position="58"/>
    </location>
</feature>
<feature type="region of interest" description="Disordered" evidence="1">
    <location>
        <begin position="217"/>
        <end position="546"/>
    </location>
</feature>
<reference evidence="2 3" key="1">
    <citation type="journal article" date="2014" name="PLoS Genet.">
        <title>Analysis of the Phlebiopsis gigantea genome, transcriptome and secretome provides insight into its pioneer colonization strategies of wood.</title>
        <authorList>
            <person name="Hori C."/>
            <person name="Ishida T."/>
            <person name="Igarashi K."/>
            <person name="Samejima M."/>
            <person name="Suzuki H."/>
            <person name="Master E."/>
            <person name="Ferreira P."/>
            <person name="Ruiz-Duenas F.J."/>
            <person name="Held B."/>
            <person name="Canessa P."/>
            <person name="Larrondo L.F."/>
            <person name="Schmoll M."/>
            <person name="Druzhinina I.S."/>
            <person name="Kubicek C.P."/>
            <person name="Gaskell J.A."/>
            <person name="Kersten P."/>
            <person name="St John F."/>
            <person name="Glasner J."/>
            <person name="Sabat G."/>
            <person name="Splinter BonDurant S."/>
            <person name="Syed K."/>
            <person name="Yadav J."/>
            <person name="Mgbeahuruike A.C."/>
            <person name="Kovalchuk A."/>
            <person name="Asiegbu F.O."/>
            <person name="Lackner G."/>
            <person name="Hoffmeister D."/>
            <person name="Rencoret J."/>
            <person name="Gutierrez A."/>
            <person name="Sun H."/>
            <person name="Lindquist E."/>
            <person name="Barry K."/>
            <person name="Riley R."/>
            <person name="Grigoriev I.V."/>
            <person name="Henrissat B."/>
            <person name="Kues U."/>
            <person name="Berka R.M."/>
            <person name="Martinez A.T."/>
            <person name="Covert S.F."/>
            <person name="Blanchette R.A."/>
            <person name="Cullen D."/>
        </authorList>
    </citation>
    <scope>NUCLEOTIDE SEQUENCE [LARGE SCALE GENOMIC DNA]</scope>
    <source>
        <strain evidence="2 3">11061_1 CR5-6</strain>
    </source>
</reference>
<dbReference type="Proteomes" id="UP000053257">
    <property type="component" value="Unassembled WGS sequence"/>
</dbReference>
<feature type="compositionally biased region" description="Low complexity" evidence="1">
    <location>
        <begin position="316"/>
        <end position="329"/>
    </location>
</feature>
<feature type="compositionally biased region" description="Polar residues" evidence="1">
    <location>
        <begin position="78"/>
        <end position="87"/>
    </location>
</feature>
<evidence type="ECO:0000256" key="1">
    <source>
        <dbReference type="SAM" id="MobiDB-lite"/>
    </source>
</evidence>